<organism evidence="2 3">
    <name type="scientific">Dentiscutata erythropus</name>
    <dbReference type="NCBI Taxonomy" id="1348616"/>
    <lineage>
        <taxon>Eukaryota</taxon>
        <taxon>Fungi</taxon>
        <taxon>Fungi incertae sedis</taxon>
        <taxon>Mucoromycota</taxon>
        <taxon>Glomeromycotina</taxon>
        <taxon>Glomeromycetes</taxon>
        <taxon>Diversisporales</taxon>
        <taxon>Gigasporaceae</taxon>
        <taxon>Dentiscutata</taxon>
    </lineage>
</organism>
<dbReference type="Proteomes" id="UP000789405">
    <property type="component" value="Unassembled WGS sequence"/>
</dbReference>
<evidence type="ECO:0000313" key="2">
    <source>
        <dbReference type="EMBL" id="CAG8761892.1"/>
    </source>
</evidence>
<dbReference type="OrthoDB" id="2486962at2759"/>
<keyword evidence="1" id="KW-0472">Membrane</keyword>
<gene>
    <name evidence="2" type="ORF">DERYTH_LOCUS17897</name>
</gene>
<keyword evidence="3" id="KW-1185">Reference proteome</keyword>
<sequence length="301" mass="34153">MGETDRDSPKEKESQCFRIFRMSCLFIVYGLIIAYIVYYLLSFSGPSLLQMSRSVGDVPVPAVIFVPGSSPINNISCVDTTVTYDCSNNIQNYTDYFVYLSNFSFSKTYNQINFSDFLSGGSISLASSKTTSNIQNKLSSLLCENLYTLSPFQVNYILLERIQYQDLDTSLEKDMFTKVASKSSQHRVKYFGLSTKILSLGQYSNADFLNGPTPYTYLQISNMSTILTTYTQVNKVSSTTVVGFLSGLGSTAFLLTLYKFCFGGYKAPGLLKRVLPKEWTMRLRIKRLRLQDYDRYLNDYL</sequence>
<evidence type="ECO:0000313" key="3">
    <source>
        <dbReference type="Proteomes" id="UP000789405"/>
    </source>
</evidence>
<dbReference type="EMBL" id="CAJVPY010017417">
    <property type="protein sequence ID" value="CAG8761892.1"/>
    <property type="molecule type" value="Genomic_DNA"/>
</dbReference>
<feature type="transmembrane region" description="Helical" evidence="1">
    <location>
        <begin position="20"/>
        <end position="41"/>
    </location>
</feature>
<proteinExistence type="predicted"/>
<protein>
    <submittedName>
        <fullName evidence="2">1448_t:CDS:1</fullName>
    </submittedName>
</protein>
<evidence type="ECO:0000256" key="1">
    <source>
        <dbReference type="SAM" id="Phobius"/>
    </source>
</evidence>
<reference evidence="2" key="1">
    <citation type="submission" date="2021-06" db="EMBL/GenBank/DDBJ databases">
        <authorList>
            <person name="Kallberg Y."/>
            <person name="Tangrot J."/>
            <person name="Rosling A."/>
        </authorList>
    </citation>
    <scope>NUCLEOTIDE SEQUENCE</scope>
    <source>
        <strain evidence="2">MA453B</strain>
    </source>
</reference>
<comment type="caution">
    <text evidence="2">The sequence shown here is derived from an EMBL/GenBank/DDBJ whole genome shotgun (WGS) entry which is preliminary data.</text>
</comment>
<accession>A0A9N9J4F1</accession>
<keyword evidence="1" id="KW-1133">Transmembrane helix</keyword>
<keyword evidence="1" id="KW-0812">Transmembrane</keyword>
<name>A0A9N9J4F1_9GLOM</name>
<dbReference type="AlphaFoldDB" id="A0A9N9J4F1"/>